<feature type="coiled-coil region" evidence="1">
    <location>
        <begin position="155"/>
        <end position="182"/>
    </location>
</feature>
<sequence length="367" mass="39680">MESLYASVLAPERLGEFCERLVGATGSHVGAIMVQDMQRHDGRLDLVVGADPLEAARYEREFAADNLWLQRGAAQLATGATLDSDDFVSRAELHRSRYYNEYLRDGDVEQSIALCAHFDGQNVVTATVCRSGRLQPYTAEHLALLRQVTPHWVNAYALQRRLAQLEQRVDALEHALERLPMAMLMLDGHGRVIRTNAAAEHLLMAGRLLRTQAGLGAPGPDAAPFKALVRDAAIGIDTADGRLRRQGQGVLRNARHQVDLVVAIHPLSPSHAIHAEAAVMFVQPLGATSMGGLADLLRRAFDLTAAEAALATALYRHADLGHAAQACGITPATAKTRLQSIFAKTGEHGQTALMRLLAALAPVSEAR</sequence>
<dbReference type="GO" id="GO:0006355">
    <property type="term" value="P:regulation of DNA-templated transcription"/>
    <property type="evidence" value="ECO:0007669"/>
    <property type="project" value="InterPro"/>
</dbReference>
<comment type="caution">
    <text evidence="2">The sequence shown here is derived from an EMBL/GenBank/DDBJ whole genome shotgun (WGS) entry which is preliminary data.</text>
</comment>
<dbReference type="GO" id="GO:0003677">
    <property type="term" value="F:DNA binding"/>
    <property type="evidence" value="ECO:0007669"/>
    <property type="project" value="InterPro"/>
</dbReference>
<dbReference type="OrthoDB" id="5982989at2"/>
<dbReference type="SUPFAM" id="SSF55785">
    <property type="entry name" value="PYP-like sensor domain (PAS domain)"/>
    <property type="match status" value="1"/>
</dbReference>
<dbReference type="STRING" id="676599.ARC20_05415"/>
<dbReference type="Proteomes" id="UP000051802">
    <property type="component" value="Unassembled WGS sequence"/>
</dbReference>
<dbReference type="AlphaFoldDB" id="A0A0R0AYV9"/>
<keyword evidence="1" id="KW-0175">Coiled coil</keyword>
<reference evidence="2 3" key="1">
    <citation type="submission" date="2015-10" db="EMBL/GenBank/DDBJ databases">
        <title>Genome sequencing and analysis of members of genus Stenotrophomonas.</title>
        <authorList>
            <person name="Patil P.P."/>
            <person name="Midha S."/>
            <person name="Patil P.B."/>
        </authorList>
    </citation>
    <scope>NUCLEOTIDE SEQUENCE [LARGE SCALE GENOMIC DNA]</scope>
    <source>
        <strain evidence="2 3">JCM 16536</strain>
    </source>
</reference>
<evidence type="ECO:0008006" key="4">
    <source>
        <dbReference type="Google" id="ProtNLM"/>
    </source>
</evidence>
<dbReference type="InterPro" id="IPR016032">
    <property type="entry name" value="Sig_transdc_resp-reg_C-effctor"/>
</dbReference>
<accession>A0A0R0AYV9</accession>
<protein>
    <recommendedName>
        <fullName evidence="4">HTH luxR-type domain-containing protein</fullName>
    </recommendedName>
</protein>
<evidence type="ECO:0000313" key="2">
    <source>
        <dbReference type="EMBL" id="KRG46436.1"/>
    </source>
</evidence>
<name>A0A0R0AYV9_9GAMM</name>
<dbReference type="SUPFAM" id="SSF46894">
    <property type="entry name" value="C-terminal effector domain of the bipartite response regulators"/>
    <property type="match status" value="1"/>
</dbReference>
<dbReference type="RefSeq" id="WP_057644885.1">
    <property type="nucleotide sequence ID" value="NZ_LLXU01000055.1"/>
</dbReference>
<proteinExistence type="predicted"/>
<evidence type="ECO:0000256" key="1">
    <source>
        <dbReference type="SAM" id="Coils"/>
    </source>
</evidence>
<gene>
    <name evidence="2" type="ORF">ARC20_05415</name>
</gene>
<dbReference type="EMBL" id="LLXU01000055">
    <property type="protein sequence ID" value="KRG46436.1"/>
    <property type="molecule type" value="Genomic_DNA"/>
</dbReference>
<evidence type="ECO:0000313" key="3">
    <source>
        <dbReference type="Proteomes" id="UP000051802"/>
    </source>
</evidence>
<organism evidence="2 3">
    <name type="scientific">Stenotrophomonas panacihumi</name>
    <dbReference type="NCBI Taxonomy" id="676599"/>
    <lineage>
        <taxon>Bacteria</taxon>
        <taxon>Pseudomonadati</taxon>
        <taxon>Pseudomonadota</taxon>
        <taxon>Gammaproteobacteria</taxon>
        <taxon>Lysobacterales</taxon>
        <taxon>Lysobacteraceae</taxon>
        <taxon>Stenotrophomonas</taxon>
    </lineage>
</organism>
<keyword evidence="3" id="KW-1185">Reference proteome</keyword>
<dbReference type="InterPro" id="IPR035965">
    <property type="entry name" value="PAS-like_dom_sf"/>
</dbReference>